<name>A7HQ61_PARL1</name>
<feature type="transmembrane region" description="Helical" evidence="8">
    <location>
        <begin position="268"/>
        <end position="291"/>
    </location>
</feature>
<dbReference type="Pfam" id="PF02028">
    <property type="entry name" value="BCCT"/>
    <property type="match status" value="1"/>
</dbReference>
<dbReference type="GO" id="GO:0005886">
    <property type="term" value="C:plasma membrane"/>
    <property type="evidence" value="ECO:0007669"/>
    <property type="project" value="UniProtKB-SubCell"/>
</dbReference>
<dbReference type="RefSeq" id="WP_011995335.1">
    <property type="nucleotide sequence ID" value="NC_009719.1"/>
</dbReference>
<feature type="transmembrane region" description="Helical" evidence="8">
    <location>
        <begin position="189"/>
        <end position="214"/>
    </location>
</feature>
<gene>
    <name evidence="9" type="ordered locus">Plav_0421</name>
</gene>
<feature type="transmembrane region" description="Helical" evidence="8">
    <location>
        <begin position="57"/>
        <end position="78"/>
    </location>
</feature>
<dbReference type="GO" id="GO:0022857">
    <property type="term" value="F:transmembrane transporter activity"/>
    <property type="evidence" value="ECO:0007669"/>
    <property type="project" value="InterPro"/>
</dbReference>
<keyword evidence="3" id="KW-0813">Transport</keyword>
<evidence type="ECO:0000256" key="3">
    <source>
        <dbReference type="ARBA" id="ARBA00022448"/>
    </source>
</evidence>
<evidence type="ECO:0000313" key="9">
    <source>
        <dbReference type="EMBL" id="ABS62044.1"/>
    </source>
</evidence>
<comment type="similarity">
    <text evidence="2">Belongs to the BCCT transporter (TC 2.A.15) family.</text>
</comment>
<dbReference type="OrthoDB" id="9775735at2"/>
<accession>A7HQ61</accession>
<evidence type="ECO:0000256" key="1">
    <source>
        <dbReference type="ARBA" id="ARBA00004651"/>
    </source>
</evidence>
<feature type="transmembrane region" description="Helical" evidence="8">
    <location>
        <begin position="352"/>
        <end position="371"/>
    </location>
</feature>
<evidence type="ECO:0000313" key="10">
    <source>
        <dbReference type="Proteomes" id="UP000006377"/>
    </source>
</evidence>
<keyword evidence="5 8" id="KW-0812">Transmembrane</keyword>
<keyword evidence="10" id="KW-1185">Reference proteome</keyword>
<dbReference type="InterPro" id="IPR000060">
    <property type="entry name" value="BCCT_transptr"/>
</dbReference>
<evidence type="ECO:0000256" key="6">
    <source>
        <dbReference type="ARBA" id="ARBA00022989"/>
    </source>
</evidence>
<keyword evidence="6 8" id="KW-1133">Transmembrane helix</keyword>
<feature type="transmembrane region" description="Helical" evidence="8">
    <location>
        <begin position="149"/>
        <end position="169"/>
    </location>
</feature>
<feature type="transmembrane region" description="Helical" evidence="8">
    <location>
        <begin position="234"/>
        <end position="256"/>
    </location>
</feature>
<feature type="transmembrane region" description="Helical" evidence="8">
    <location>
        <begin position="323"/>
        <end position="340"/>
    </location>
</feature>
<keyword evidence="4" id="KW-1003">Cell membrane</keyword>
<keyword evidence="7 8" id="KW-0472">Membrane</keyword>
<evidence type="ECO:0000256" key="5">
    <source>
        <dbReference type="ARBA" id="ARBA00022692"/>
    </source>
</evidence>
<dbReference type="PROSITE" id="PS01303">
    <property type="entry name" value="BCCT"/>
    <property type="match status" value="1"/>
</dbReference>
<feature type="transmembrane region" description="Helical" evidence="8">
    <location>
        <begin position="99"/>
        <end position="118"/>
    </location>
</feature>
<evidence type="ECO:0000256" key="7">
    <source>
        <dbReference type="ARBA" id="ARBA00023136"/>
    </source>
</evidence>
<dbReference type="EMBL" id="CP000774">
    <property type="protein sequence ID" value="ABS62044.1"/>
    <property type="molecule type" value="Genomic_DNA"/>
</dbReference>
<dbReference type="InterPro" id="IPR018093">
    <property type="entry name" value="BCCT_CS"/>
</dbReference>
<feature type="transmembrane region" description="Helical" evidence="8">
    <location>
        <begin position="451"/>
        <end position="472"/>
    </location>
</feature>
<dbReference type="NCBIfam" id="TIGR00842">
    <property type="entry name" value="bcct"/>
    <property type="match status" value="1"/>
</dbReference>
<proteinExistence type="inferred from homology"/>
<dbReference type="NCBIfam" id="NF007399">
    <property type="entry name" value="PRK09928.1"/>
    <property type="match status" value="1"/>
</dbReference>
<dbReference type="KEGG" id="pla:Plav_0421"/>
<protein>
    <submittedName>
        <fullName evidence="9">Choline/carnitine/betaine transporter</fullName>
    </submittedName>
</protein>
<organism evidence="9 10">
    <name type="scientific">Parvibaculum lavamentivorans (strain DS-1 / DSM 13023 / NCIMB 13966)</name>
    <dbReference type="NCBI Taxonomy" id="402881"/>
    <lineage>
        <taxon>Bacteria</taxon>
        <taxon>Pseudomonadati</taxon>
        <taxon>Pseudomonadota</taxon>
        <taxon>Alphaproteobacteria</taxon>
        <taxon>Hyphomicrobiales</taxon>
        <taxon>Parvibaculaceae</taxon>
        <taxon>Parvibaculum</taxon>
    </lineage>
</organism>
<sequence length="661" mass="71649">MAEEKPGAEKSRLFQANAPVFFGSVILVLAALVFSVRDPANAANIFASVQSWIIHEMGWFYVASVATFLIFSVGVAASSMGAIKLGPDDSEPDFSTASWFAMLFSAGMGIGIMFYGVAEPVLHFASPPVGEGETLDAARNAMQLAFFHWGLHAWAIYAVMGMALAYFSFRHGLPLTVRSALYPLIGERIHGWIGHLVDIFAVFGTMFGVATSLGLGVMQVNAGLNYLFDIEMALGVQLALIAGITLLATASVASGINAGIRRLSELNLGLALLLMLFVLFVGPTVFLLQAAMQNTGGYLSDIIGKTFTLYAYQPNEWIGNWTLFYWGWWISWSPFVGMFIARISRGRTIRQFVVGVLLVPSGFTFLWFTVFGNTALAMQLDGSAEMVGAVQADVAVALFQFLEHLPLAGISMSLATLLVVTFFVTSSDSGSLVIDIITSGGKAEPPVWQRVFWALMEGVVAAVLLLAGGLAALQTGAIASGFPLAAILLIVCYGLFTALRRETQRQKSLQFGIPIVASHPPLAWKQRLGTLLHQPTRERASAFMRDVVGPALNEVAVEIRHRGLEVDVTATERKTQLSVGHGASDDFLYGVALRSVPVPSFAITALEGEREGPDHTWRAEVALREGGQRYDILGYTKEQVIADLLGQYERHMHYLNLHRAG</sequence>
<feature type="transmembrane region" description="Helical" evidence="8">
    <location>
        <begin position="478"/>
        <end position="499"/>
    </location>
</feature>
<dbReference type="eggNOG" id="COG1292">
    <property type="taxonomic scope" value="Bacteria"/>
</dbReference>
<feature type="transmembrane region" description="Helical" evidence="8">
    <location>
        <begin position="405"/>
        <end position="424"/>
    </location>
</feature>
<feature type="transmembrane region" description="Helical" evidence="8">
    <location>
        <begin position="20"/>
        <end position="37"/>
    </location>
</feature>
<dbReference type="PANTHER" id="PTHR30047:SF7">
    <property type="entry name" value="HIGH-AFFINITY CHOLINE TRANSPORT PROTEIN"/>
    <property type="match status" value="1"/>
</dbReference>
<dbReference type="HOGENOM" id="CLU_010118_3_1_5"/>
<evidence type="ECO:0000256" key="4">
    <source>
        <dbReference type="ARBA" id="ARBA00022475"/>
    </source>
</evidence>
<dbReference type="PANTHER" id="PTHR30047">
    <property type="entry name" value="HIGH-AFFINITY CHOLINE TRANSPORT PROTEIN-RELATED"/>
    <property type="match status" value="1"/>
</dbReference>
<dbReference type="STRING" id="402881.Plav_0421"/>
<reference evidence="9 10" key="1">
    <citation type="journal article" date="2011" name="Stand. Genomic Sci.">
        <title>Complete genome sequence of Parvibaculum lavamentivorans type strain (DS-1(T)).</title>
        <authorList>
            <person name="Schleheck D."/>
            <person name="Weiss M."/>
            <person name="Pitluck S."/>
            <person name="Bruce D."/>
            <person name="Land M.L."/>
            <person name="Han S."/>
            <person name="Saunders E."/>
            <person name="Tapia R."/>
            <person name="Detter C."/>
            <person name="Brettin T."/>
            <person name="Han J."/>
            <person name="Woyke T."/>
            <person name="Goodwin L."/>
            <person name="Pennacchio L."/>
            <person name="Nolan M."/>
            <person name="Cook A.M."/>
            <person name="Kjelleberg S."/>
            <person name="Thomas T."/>
        </authorList>
    </citation>
    <scope>NUCLEOTIDE SEQUENCE [LARGE SCALE GENOMIC DNA]</scope>
    <source>
        <strain evidence="10">DS-1 / DSM 13023 / NCIMB 13966</strain>
    </source>
</reference>
<evidence type="ECO:0000256" key="2">
    <source>
        <dbReference type="ARBA" id="ARBA00005658"/>
    </source>
</evidence>
<dbReference type="AlphaFoldDB" id="A7HQ61"/>
<dbReference type="Proteomes" id="UP000006377">
    <property type="component" value="Chromosome"/>
</dbReference>
<comment type="subcellular location">
    <subcellularLocation>
        <location evidence="1">Cell membrane</location>
        <topology evidence="1">Multi-pass membrane protein</topology>
    </subcellularLocation>
</comment>
<evidence type="ECO:0000256" key="8">
    <source>
        <dbReference type="SAM" id="Phobius"/>
    </source>
</evidence>